<feature type="domain" description="ABC-2 type transporter transmembrane" evidence="7">
    <location>
        <begin position="29"/>
        <end position="193"/>
    </location>
</feature>
<evidence type="ECO:0000256" key="1">
    <source>
        <dbReference type="ARBA" id="ARBA00004141"/>
    </source>
</evidence>
<evidence type="ECO:0000256" key="6">
    <source>
        <dbReference type="SAM" id="Phobius"/>
    </source>
</evidence>
<dbReference type="Pfam" id="PF01061">
    <property type="entry name" value="ABC2_membrane"/>
    <property type="match status" value="1"/>
</dbReference>
<sequence length="308" mass="35086">MEEKREGRLAQVRIYVGKLFRIFKNEKDWKTLAFAVIVSLLLAVVLKDSMMLKKESTRSGFFAIVSASIWIGIFNSIQSICRERQIIKREHRTGLHITSYVAAHVIYQGIICIIQALIMVLVYGFFMKLPSKGLVTGSFYVDIFITLFLILFAADMLGLAISSVVKSTTSAMTVMPFVLIIQLIFSGSIFPITGNAKILSDLTISKWGQRALCVESNMNEIPSEILQSELEMIEDIELVDDVLELLPDNVKENAYAGFEKFLHDYTYRKIYEYKDELVVRRWGYLLAFAAVYVLIAAISLKFIDKDKR</sequence>
<gene>
    <name evidence="8" type="ORF">LIZ65_03795</name>
</gene>
<feature type="transmembrane region" description="Helical" evidence="6">
    <location>
        <begin position="97"/>
        <end position="126"/>
    </location>
</feature>
<dbReference type="Proteomes" id="UP001299546">
    <property type="component" value="Unassembled WGS sequence"/>
</dbReference>
<evidence type="ECO:0000256" key="4">
    <source>
        <dbReference type="ARBA" id="ARBA00022989"/>
    </source>
</evidence>
<keyword evidence="2" id="KW-0813">Transport</keyword>
<accession>A0ABS8DE67</accession>
<comment type="caution">
    <text evidence="8">The sequence shown here is derived from an EMBL/GenBank/DDBJ whole genome shotgun (WGS) entry which is preliminary data.</text>
</comment>
<dbReference type="PANTHER" id="PTHR48041:SF139">
    <property type="entry name" value="PROTEIN SCARLET"/>
    <property type="match status" value="1"/>
</dbReference>
<evidence type="ECO:0000256" key="5">
    <source>
        <dbReference type="ARBA" id="ARBA00023136"/>
    </source>
</evidence>
<reference evidence="8 9" key="1">
    <citation type="submission" date="2021-10" db="EMBL/GenBank/DDBJ databases">
        <title>Collection of gut derived symbiotic bacterial strains cultured from healthy donors.</title>
        <authorList>
            <person name="Lin H."/>
            <person name="Littmann E."/>
            <person name="Kohout C."/>
            <person name="Pamer E.G."/>
        </authorList>
    </citation>
    <scope>NUCLEOTIDE SEQUENCE [LARGE SCALE GENOMIC DNA]</scope>
    <source>
        <strain evidence="8 9">DFI.1.165</strain>
    </source>
</reference>
<feature type="transmembrane region" description="Helical" evidence="6">
    <location>
        <begin position="138"/>
        <end position="161"/>
    </location>
</feature>
<evidence type="ECO:0000256" key="3">
    <source>
        <dbReference type="ARBA" id="ARBA00022692"/>
    </source>
</evidence>
<dbReference type="RefSeq" id="WP_066737007.1">
    <property type="nucleotide sequence ID" value="NZ_JAJCIQ010000002.1"/>
</dbReference>
<evidence type="ECO:0000313" key="8">
    <source>
        <dbReference type="EMBL" id="MCB7386402.1"/>
    </source>
</evidence>
<keyword evidence="4 6" id="KW-1133">Transmembrane helix</keyword>
<protein>
    <submittedName>
        <fullName evidence="8">ABC transporter permease</fullName>
    </submittedName>
</protein>
<name>A0ABS8DE67_9FIRM</name>
<feature type="transmembrane region" description="Helical" evidence="6">
    <location>
        <begin position="58"/>
        <end position="77"/>
    </location>
</feature>
<organism evidence="8 9">
    <name type="scientific">Bariatricus massiliensis</name>
    <dbReference type="NCBI Taxonomy" id="1745713"/>
    <lineage>
        <taxon>Bacteria</taxon>
        <taxon>Bacillati</taxon>
        <taxon>Bacillota</taxon>
        <taxon>Clostridia</taxon>
        <taxon>Lachnospirales</taxon>
        <taxon>Lachnospiraceae</taxon>
        <taxon>Bariatricus</taxon>
    </lineage>
</organism>
<keyword evidence="9" id="KW-1185">Reference proteome</keyword>
<dbReference type="PANTHER" id="PTHR48041">
    <property type="entry name" value="ABC TRANSPORTER G FAMILY MEMBER 28"/>
    <property type="match status" value="1"/>
</dbReference>
<feature type="transmembrane region" description="Helical" evidence="6">
    <location>
        <begin position="282"/>
        <end position="303"/>
    </location>
</feature>
<keyword evidence="3 6" id="KW-0812">Transmembrane</keyword>
<keyword evidence="5 6" id="KW-0472">Membrane</keyword>
<dbReference type="EMBL" id="JAJCIS010000002">
    <property type="protein sequence ID" value="MCB7386402.1"/>
    <property type="molecule type" value="Genomic_DNA"/>
</dbReference>
<dbReference type="InterPro" id="IPR050352">
    <property type="entry name" value="ABCG_transporters"/>
</dbReference>
<proteinExistence type="predicted"/>
<feature type="transmembrane region" description="Helical" evidence="6">
    <location>
        <begin position="173"/>
        <end position="192"/>
    </location>
</feature>
<evidence type="ECO:0000313" key="9">
    <source>
        <dbReference type="Proteomes" id="UP001299546"/>
    </source>
</evidence>
<evidence type="ECO:0000259" key="7">
    <source>
        <dbReference type="Pfam" id="PF01061"/>
    </source>
</evidence>
<evidence type="ECO:0000256" key="2">
    <source>
        <dbReference type="ARBA" id="ARBA00022448"/>
    </source>
</evidence>
<feature type="transmembrane region" description="Helical" evidence="6">
    <location>
        <begin position="29"/>
        <end position="46"/>
    </location>
</feature>
<comment type="subcellular location">
    <subcellularLocation>
        <location evidence="1">Membrane</location>
        <topology evidence="1">Multi-pass membrane protein</topology>
    </subcellularLocation>
</comment>
<dbReference type="InterPro" id="IPR013525">
    <property type="entry name" value="ABC2_TM"/>
</dbReference>